<evidence type="ECO:0000259" key="1">
    <source>
        <dbReference type="Pfam" id="PF05860"/>
    </source>
</evidence>
<feature type="domain" description="Filamentous haemagglutinin FhaB/tRNA nuclease CdiA-like TPS" evidence="1">
    <location>
        <begin position="2"/>
        <end position="169"/>
    </location>
</feature>
<name>B1TGJ1_9BURK</name>
<dbReference type="InterPro" id="IPR012334">
    <property type="entry name" value="Pectin_lyas_fold"/>
</dbReference>
<evidence type="ECO:0000313" key="3">
    <source>
        <dbReference type="Proteomes" id="UP000004814"/>
    </source>
</evidence>
<dbReference type="PATRIC" id="fig|396597.7.peg.400"/>
<dbReference type="PANTHER" id="PTHR12338:SF5">
    <property type="entry name" value="ANTIGEN 43-RELATED"/>
    <property type="match status" value="1"/>
</dbReference>
<dbReference type="Pfam" id="PF05860">
    <property type="entry name" value="TPS"/>
    <property type="match status" value="1"/>
</dbReference>
<dbReference type="PANTHER" id="PTHR12338">
    <property type="entry name" value="AUTOTRANSPORTER"/>
    <property type="match status" value="1"/>
</dbReference>
<dbReference type="Proteomes" id="UP000004814">
    <property type="component" value="Unassembled WGS sequence"/>
</dbReference>
<dbReference type="InterPro" id="IPR011050">
    <property type="entry name" value="Pectin_lyase_fold/virulence"/>
</dbReference>
<protein>
    <recommendedName>
        <fullName evidence="1">Filamentous haemagglutinin FhaB/tRNA nuclease CdiA-like TPS domain-containing protein</fullName>
    </recommendedName>
</protein>
<dbReference type="InterPro" id="IPR008638">
    <property type="entry name" value="FhaB/CdiA-like_TPS"/>
</dbReference>
<comment type="caution">
    <text evidence="2">The sequence shown here is derived from an EMBL/GenBank/DDBJ whole genome shotgun (WGS) entry which is preliminary data.</text>
</comment>
<proteinExistence type="predicted"/>
<dbReference type="NCBIfam" id="TIGR01901">
    <property type="entry name" value="adhes_NPXG"/>
    <property type="match status" value="1"/>
</dbReference>
<dbReference type="EMBL" id="ABLK01000510">
    <property type="protein sequence ID" value="EDT37315.1"/>
    <property type="molecule type" value="Genomic_DNA"/>
</dbReference>
<accession>B1TGJ1</accession>
<dbReference type="SUPFAM" id="SSF51126">
    <property type="entry name" value="Pectin lyase-like"/>
    <property type="match status" value="1"/>
</dbReference>
<dbReference type="InterPro" id="IPR050909">
    <property type="entry name" value="Bact_Autotransporter_VF"/>
</dbReference>
<sequence>MGALKANGRIFIVNPNGVVFGQGAQVDVGGLVASSLGINSNDFMAGKWSFAAGSTQPGLVQVGPGAEITAKSFVALLGNSVSNAGTITAGMDPNADSRGISLVAADAATIQVGSWNVVIDKPAMNALAENSGSLVIGESKSDGSIQLNAAGRNALMGVLLTSAGTITNQSEGKNSSTSLISSAGVSVGGQITAAGGAVNILGRDITLSGNITAGTDGTSPPVSVTVGDRDLTNAVTQTVDSTVAANGVDAAIKIAAQNVLTLSGALLAPNGKISLEAPILDTGLLVPVADKISMLGIEVIAKLPLYTRDGLSVYLGKDGNFYAEGGILLDPVTHLYDAIDEGRNDLGEIGRPFAVKGELFDSGGPEILRLGTRQDIATYHALATNLVVKRGGLWVQIFRDGYVLIDRNGAPLASDDIVASWDASKGRVEEGSVGKYTNLPSIDPYEDGSSPNGVMVLRGGVAAPIALKWDGSEASEFAVKKTVTDIPFRLIAINADGTGTLEVDTQAAGTHTMVLTPSQLTDVRQHGLSQGAPGLLSPVGDPLFKIAGELYYLPQKPQAPIRAVLDVPSTESPANVKGTSRDVRFVRLGENDVVAIENDNKAVIDIETGRLKATGLWLGNSTQVAIAVSNNGHDLQLVDEHGRVLAVGTTVYGEPDSPERFIRGSITNPVLGAEGLLGSFRLSPESEASILTAPLGEAKAGSAILDIKTQAGQTPNGTIVLDAQGKVTGIALSAPQGDTGTTFVANLAGSHQGQAVMLDSQGRPIASLSYTNSNPVGDSHVYPIIDSGTKAFQKYVDANLNPPLLVDPTTKLVLDPVTGQPRAVAQMTFAKAVDGDAHVYEKVVGGKRVLAGVGARRRMRAMR</sequence>
<dbReference type="Gene3D" id="2.160.20.10">
    <property type="entry name" value="Single-stranded right-handed beta-helix, Pectin lyase-like"/>
    <property type="match status" value="1"/>
</dbReference>
<gene>
    <name evidence="2" type="ORF">BamMEX5DRAFT_6904</name>
</gene>
<evidence type="ECO:0000313" key="2">
    <source>
        <dbReference type="EMBL" id="EDT37315.1"/>
    </source>
</evidence>
<reference evidence="2 3" key="1">
    <citation type="submission" date="2008-03" db="EMBL/GenBank/DDBJ databases">
        <title>Sequencing of the draft genome and assembly of Burkholderia ambifaria MEX-5.</title>
        <authorList>
            <consortium name="US DOE Joint Genome Institute (JGI-PGF)"/>
            <person name="Copeland A."/>
            <person name="Lucas S."/>
            <person name="Lapidus A."/>
            <person name="Glavina del Rio T."/>
            <person name="Dalin E."/>
            <person name="Tice H."/>
            <person name="Bruce D."/>
            <person name="Goodwin L."/>
            <person name="Pitluck S."/>
            <person name="Larimer F."/>
            <person name="Land M.L."/>
            <person name="Hauser L."/>
            <person name="Tiedje J."/>
            <person name="Richardson P."/>
        </authorList>
    </citation>
    <scope>NUCLEOTIDE SEQUENCE [LARGE SCALE GENOMIC DNA]</scope>
    <source>
        <strain evidence="2 3">MEX-5</strain>
    </source>
</reference>
<dbReference type="AlphaFoldDB" id="B1TGJ1"/>
<organism evidence="2 3">
    <name type="scientific">Burkholderia ambifaria MEX-5</name>
    <dbReference type="NCBI Taxonomy" id="396597"/>
    <lineage>
        <taxon>Bacteria</taxon>
        <taxon>Pseudomonadati</taxon>
        <taxon>Pseudomonadota</taxon>
        <taxon>Betaproteobacteria</taxon>
        <taxon>Burkholderiales</taxon>
        <taxon>Burkholderiaceae</taxon>
        <taxon>Burkholderia</taxon>
        <taxon>Burkholderia cepacia complex</taxon>
    </lineage>
</organism>